<feature type="region of interest" description="Disordered" evidence="1">
    <location>
        <begin position="43"/>
        <end position="78"/>
    </location>
</feature>
<proteinExistence type="predicted"/>
<sequence length="185" mass="18100">MTKALTTSGAPDSSAPRSSKRLRLLSVAALGLAAGVALSGCSSSGSSSGSSGRASGPATGSASAVATPSASATGSSSTGTVLKLDENAKGHTVHVPVGGTVLLTMHNITWSTPKVSNPADLSPLGLPEIGPGTDCHPGSGCGTKSTRFVARQAGTVTITETRTSCGEARRCTDGQGTYTVTVVIG</sequence>
<dbReference type="RefSeq" id="WP_196192720.1">
    <property type="nucleotide sequence ID" value="NZ_JADPRT010000002.1"/>
</dbReference>
<dbReference type="Proteomes" id="UP000657385">
    <property type="component" value="Unassembled WGS sequence"/>
</dbReference>
<evidence type="ECO:0000313" key="2">
    <source>
        <dbReference type="EMBL" id="MBF9067550.1"/>
    </source>
</evidence>
<reference evidence="2" key="1">
    <citation type="submission" date="2020-11" db="EMBL/GenBank/DDBJ databases">
        <title>Isolation and identification of active actinomycetes.</title>
        <authorList>
            <person name="Yu B."/>
        </authorList>
    </citation>
    <scope>NUCLEOTIDE SEQUENCE</scope>
    <source>
        <strain evidence="2">NEAU-YB345</strain>
    </source>
</reference>
<evidence type="ECO:0000256" key="1">
    <source>
        <dbReference type="SAM" id="MobiDB-lite"/>
    </source>
</evidence>
<feature type="compositionally biased region" description="Polar residues" evidence="1">
    <location>
        <begin position="1"/>
        <end position="17"/>
    </location>
</feature>
<name>A0A931FCV4_9ACTN</name>
<feature type="region of interest" description="Disordered" evidence="1">
    <location>
        <begin position="1"/>
        <end position="20"/>
    </location>
</feature>
<organism evidence="2 3">
    <name type="scientific">Streptacidiphilus fuscans</name>
    <dbReference type="NCBI Taxonomy" id="2789292"/>
    <lineage>
        <taxon>Bacteria</taxon>
        <taxon>Bacillati</taxon>
        <taxon>Actinomycetota</taxon>
        <taxon>Actinomycetes</taxon>
        <taxon>Kitasatosporales</taxon>
        <taxon>Streptomycetaceae</taxon>
        <taxon>Streptacidiphilus</taxon>
    </lineage>
</organism>
<keyword evidence="3" id="KW-1185">Reference proteome</keyword>
<accession>A0A931FCV4</accession>
<comment type="caution">
    <text evidence="2">The sequence shown here is derived from an EMBL/GenBank/DDBJ whole genome shotgun (WGS) entry which is preliminary data.</text>
</comment>
<gene>
    <name evidence="2" type="ORF">I2501_05785</name>
</gene>
<dbReference type="AlphaFoldDB" id="A0A931FCV4"/>
<evidence type="ECO:0000313" key="3">
    <source>
        <dbReference type="Proteomes" id="UP000657385"/>
    </source>
</evidence>
<protein>
    <submittedName>
        <fullName evidence="2">Uncharacterized protein</fullName>
    </submittedName>
</protein>
<dbReference type="EMBL" id="JADPRT010000002">
    <property type="protein sequence ID" value="MBF9067550.1"/>
    <property type="molecule type" value="Genomic_DNA"/>
</dbReference>